<dbReference type="EMBL" id="JABBXD010000002">
    <property type="protein sequence ID" value="MBD3585068.1"/>
    <property type="molecule type" value="Genomic_DNA"/>
</dbReference>
<feature type="chain" id="PRO_5046974090" evidence="1">
    <location>
        <begin position="22"/>
        <end position="426"/>
    </location>
</feature>
<feature type="domain" description="Amidohydrolase-related" evidence="2">
    <location>
        <begin position="267"/>
        <end position="388"/>
    </location>
</feature>
<feature type="signal peptide" evidence="1">
    <location>
        <begin position="1"/>
        <end position="21"/>
    </location>
</feature>
<dbReference type="Proteomes" id="UP000624419">
    <property type="component" value="Unassembled WGS sequence"/>
</dbReference>
<dbReference type="PANTHER" id="PTHR43135">
    <property type="entry name" value="ALPHA-D-RIBOSE 1-METHYLPHOSPHONATE 5-TRIPHOSPHATE DIPHOSPHATASE"/>
    <property type="match status" value="1"/>
</dbReference>
<reference evidence="3 4" key="1">
    <citation type="submission" date="2020-04" db="EMBL/GenBank/DDBJ databases">
        <title>Salinimonas sp. HHU 13199.</title>
        <authorList>
            <person name="Cui X."/>
            <person name="Zhang D."/>
        </authorList>
    </citation>
    <scope>NUCLEOTIDE SEQUENCE [LARGE SCALE GENOMIC DNA]</scope>
    <source>
        <strain evidence="3 4">HHU 13199</strain>
    </source>
</reference>
<evidence type="ECO:0000259" key="2">
    <source>
        <dbReference type="Pfam" id="PF01979"/>
    </source>
</evidence>
<dbReference type="SUPFAM" id="SSF51338">
    <property type="entry name" value="Composite domain of metallo-dependent hydrolases"/>
    <property type="match status" value="1"/>
</dbReference>
<comment type="caution">
    <text evidence="3">The sequence shown here is derived from an EMBL/GenBank/DDBJ whole genome shotgun (WGS) entry which is preliminary data.</text>
</comment>
<dbReference type="RefSeq" id="WP_191022783.1">
    <property type="nucleotide sequence ID" value="NZ_JABBXD010000002.1"/>
</dbReference>
<protein>
    <submittedName>
        <fullName evidence="3">Amidohydrolase family protein</fullName>
    </submittedName>
</protein>
<dbReference type="Gene3D" id="3.20.20.140">
    <property type="entry name" value="Metal-dependent hydrolases"/>
    <property type="match status" value="1"/>
</dbReference>
<evidence type="ECO:0000313" key="3">
    <source>
        <dbReference type="EMBL" id="MBD3585068.1"/>
    </source>
</evidence>
<evidence type="ECO:0000313" key="4">
    <source>
        <dbReference type="Proteomes" id="UP000624419"/>
    </source>
</evidence>
<gene>
    <name evidence="3" type="ORF">HHX48_04865</name>
</gene>
<keyword evidence="1" id="KW-0732">Signal</keyword>
<dbReference type="Gene3D" id="2.30.40.10">
    <property type="entry name" value="Urease, subunit C, domain 1"/>
    <property type="match status" value="1"/>
</dbReference>
<sequence>MRKLIIAAALASAGFAQSALAQNIAITGAKIYTQTEQGVIENGTLLIRDGNIESIGNDVNVPDGYRKYDASGKVVTPGLVGAMTSLGLVEVESWAGVVDASVGDASVSHSGAAFDVSYAINPDSTVIDVSRIEGVTSAATTISYTDYLFQGQGSVISLGKGAEIIKPRAFTVLDVGGNGAEHSGGSRAALWVTLEKLFDEASGLSEAPGLDTVWEGLNTRADIEALQRILSGDMPLVMEAERKSDILQILAFKKRHPEVNIILMDAAEAWRVADELAEADIPVIMNPEMNLPDSFEAIGASIENAARLAKAGVKVAVGMETHNIRLATQHAGNAVANGLTHEQGIASLTSNPASILGVSDRVGSLAAGKQADVVIWSGDPLEVTEYAEQVFIKGEPIDMDSRQTELRDRYQNFYGQDGKTSQYIQP</sequence>
<proteinExistence type="predicted"/>
<dbReference type="InterPro" id="IPR006680">
    <property type="entry name" value="Amidohydro-rel"/>
</dbReference>
<evidence type="ECO:0000256" key="1">
    <source>
        <dbReference type="SAM" id="SignalP"/>
    </source>
</evidence>
<dbReference type="InterPro" id="IPR051781">
    <property type="entry name" value="Metallo-dep_Hydrolase"/>
</dbReference>
<dbReference type="SUPFAM" id="SSF51556">
    <property type="entry name" value="Metallo-dependent hydrolases"/>
    <property type="match status" value="1"/>
</dbReference>
<name>A0ABR8LHQ4_9ALTE</name>
<keyword evidence="4" id="KW-1185">Reference proteome</keyword>
<dbReference type="PANTHER" id="PTHR43135:SF3">
    <property type="entry name" value="ALPHA-D-RIBOSE 1-METHYLPHOSPHONATE 5-TRIPHOSPHATE DIPHOSPHATASE"/>
    <property type="match status" value="1"/>
</dbReference>
<dbReference type="InterPro" id="IPR011059">
    <property type="entry name" value="Metal-dep_hydrolase_composite"/>
</dbReference>
<dbReference type="InterPro" id="IPR032466">
    <property type="entry name" value="Metal_Hydrolase"/>
</dbReference>
<dbReference type="Pfam" id="PF01979">
    <property type="entry name" value="Amidohydro_1"/>
    <property type="match status" value="1"/>
</dbReference>
<accession>A0ABR8LHQ4</accession>
<organism evidence="3 4">
    <name type="scientific">Salinimonas profundi</name>
    <dbReference type="NCBI Taxonomy" id="2729140"/>
    <lineage>
        <taxon>Bacteria</taxon>
        <taxon>Pseudomonadati</taxon>
        <taxon>Pseudomonadota</taxon>
        <taxon>Gammaproteobacteria</taxon>
        <taxon>Alteromonadales</taxon>
        <taxon>Alteromonadaceae</taxon>
        <taxon>Alteromonas/Salinimonas group</taxon>
        <taxon>Salinimonas</taxon>
    </lineage>
</organism>